<dbReference type="InterPro" id="IPR038019">
    <property type="entry name" value="PRib_AMP_CycHydrolase_sf"/>
</dbReference>
<proteinExistence type="predicted"/>
<organism evidence="1 2">
    <name type="scientific">Candidatus Egerieousia excrementavium</name>
    <dbReference type="NCBI Taxonomy" id="2840778"/>
    <lineage>
        <taxon>Bacteria</taxon>
        <taxon>Pseudomonadati</taxon>
        <taxon>Bacteroidota</taxon>
        <taxon>Bacteroidia</taxon>
        <taxon>Bacteroidales</taxon>
        <taxon>Candidatus Egerieousia</taxon>
    </lineage>
</organism>
<feature type="non-terminal residue" evidence="1">
    <location>
        <position position="53"/>
    </location>
</feature>
<evidence type="ECO:0000313" key="2">
    <source>
        <dbReference type="Proteomes" id="UP000823635"/>
    </source>
</evidence>
<evidence type="ECO:0000313" key="1">
    <source>
        <dbReference type="EMBL" id="MBO8428729.1"/>
    </source>
</evidence>
<dbReference type="EMBL" id="JADINB010000051">
    <property type="protein sequence ID" value="MBO8428729.1"/>
    <property type="molecule type" value="Genomic_DNA"/>
</dbReference>
<accession>A0A9D9DPA8</accession>
<gene>
    <name evidence="1" type="ORF">IAC68_02200</name>
</gene>
<dbReference type="AlphaFoldDB" id="A0A9D9DPA8"/>
<dbReference type="Proteomes" id="UP000823635">
    <property type="component" value="Unassembled WGS sequence"/>
</dbReference>
<name>A0A9D9DPA8_9BACT</name>
<sequence length="53" mass="6014">MIETNFKIEELDFKKNDNGLIPAIIQDSTTLKVLMLGYMNREALEKSLAEGKV</sequence>
<protein>
    <recommendedName>
        <fullName evidence="3">Phosphoribosyl-AMP cyclohydrolase</fullName>
    </recommendedName>
</protein>
<evidence type="ECO:0008006" key="3">
    <source>
        <dbReference type="Google" id="ProtNLM"/>
    </source>
</evidence>
<reference evidence="1" key="2">
    <citation type="journal article" date="2021" name="PeerJ">
        <title>Extensive microbial diversity within the chicken gut microbiome revealed by metagenomics and culture.</title>
        <authorList>
            <person name="Gilroy R."/>
            <person name="Ravi A."/>
            <person name="Getino M."/>
            <person name="Pursley I."/>
            <person name="Horton D.L."/>
            <person name="Alikhan N.F."/>
            <person name="Baker D."/>
            <person name="Gharbi K."/>
            <person name="Hall N."/>
            <person name="Watson M."/>
            <person name="Adriaenssens E.M."/>
            <person name="Foster-Nyarko E."/>
            <person name="Jarju S."/>
            <person name="Secka A."/>
            <person name="Antonio M."/>
            <person name="Oren A."/>
            <person name="Chaudhuri R.R."/>
            <person name="La Ragione R."/>
            <person name="Hildebrand F."/>
            <person name="Pallen M.J."/>
        </authorList>
    </citation>
    <scope>NUCLEOTIDE SEQUENCE</scope>
    <source>
        <strain evidence="1">15467</strain>
    </source>
</reference>
<reference evidence="1" key="1">
    <citation type="submission" date="2020-10" db="EMBL/GenBank/DDBJ databases">
        <authorList>
            <person name="Gilroy R."/>
        </authorList>
    </citation>
    <scope>NUCLEOTIDE SEQUENCE</scope>
    <source>
        <strain evidence="1">15467</strain>
    </source>
</reference>
<comment type="caution">
    <text evidence="1">The sequence shown here is derived from an EMBL/GenBank/DDBJ whole genome shotgun (WGS) entry which is preliminary data.</text>
</comment>
<dbReference type="SUPFAM" id="SSF141734">
    <property type="entry name" value="HisI-like"/>
    <property type="match status" value="1"/>
</dbReference>
<dbReference type="Gene3D" id="3.10.20.810">
    <property type="entry name" value="Phosphoribosyl-AMP cyclohydrolase"/>
    <property type="match status" value="1"/>
</dbReference>